<feature type="domain" description="Ig-like" evidence="2">
    <location>
        <begin position="431"/>
        <end position="457"/>
    </location>
</feature>
<gene>
    <name evidence="3" type="ORF">ERS852573_02506</name>
</gene>
<accession>A0A173V3H5</accession>
<evidence type="ECO:0000256" key="1">
    <source>
        <dbReference type="SAM" id="MobiDB-lite"/>
    </source>
</evidence>
<evidence type="ECO:0000259" key="2">
    <source>
        <dbReference type="Pfam" id="PF12245"/>
    </source>
</evidence>
<dbReference type="EMBL" id="CYXO01000018">
    <property type="protein sequence ID" value="CUN21186.1"/>
    <property type="molecule type" value="Genomic_DNA"/>
</dbReference>
<dbReference type="Pfam" id="PF12245">
    <property type="entry name" value="Big_3_2"/>
    <property type="match status" value="1"/>
</dbReference>
<sequence length="699" mass="80000">MGRKIKKVIMIAAFGMVTGGQIADLLPEGNVMQVEAGSRKQIIKVKNKGKDSKKEFDKDKDNAKDNEKDLVEEGEKEDRKDSEEDREKDDKKDDGKDPEKDDEKDDGKDSEKDDEKEDGKDPEKDDEKEDGKDSEKDDEKDDGKDLEKDDEKENGKDPEEEEIKMYHAEYEDPDGQNGYYISAPTGKITHLSKNGVTRYLFENGNGERQEGTLEKLNESCRLKQLNFADGRNELEVWMEDEEHHQIENSESRKEFWIDSVRPVIGLEVSGGADIWHKEAAEVVVEASDGSNGSQIAEIICKTGEKIVGKSSKGAEKFVITESSQNGESTPVTIIAIDYAGNQTVVTDRVFVDRDAPKALIQGVEDYTITSKPVQVSYLAEEENVIQTVRANILKEDIDGKKEETEITEWKTKSRNESGDTKKESVQTLAEDGLYKLRMNVTDMAGNVSHAERQLIIDKENPVIAHVDELDGKYLKKFSWNYSIEESIKDFTNYTYVMKVDDAFYRPGEKIEKEGVHVLTIEAFDSAGNKGEAKARFTIDHTPPVIEFEEIEDGEKYEKEKTFYVRTENLEDQIEYIKINGKKQNRKKQKKGYEIQLNEAKNYEIEVKAKDFAGNEKVSQIGFEIYEEKSLWQKIVEPVRKYIFYGNEKVIQDEKMVKEDKKEGKKKNIILWERAVLFGALIVVGIWKREKVKEIWKNLS</sequence>
<feature type="region of interest" description="Disordered" evidence="1">
    <location>
        <begin position="37"/>
        <end position="161"/>
    </location>
</feature>
<evidence type="ECO:0000313" key="3">
    <source>
        <dbReference type="EMBL" id="CUN21186.1"/>
    </source>
</evidence>
<reference evidence="3 4" key="1">
    <citation type="submission" date="2015-09" db="EMBL/GenBank/DDBJ databases">
        <authorList>
            <consortium name="Pathogen Informatics"/>
        </authorList>
    </citation>
    <scope>NUCLEOTIDE SEQUENCE [LARGE SCALE GENOMIC DNA]</scope>
    <source>
        <strain evidence="3 4">2789STDY5834961</strain>
    </source>
</reference>
<protein>
    <submittedName>
        <fullName evidence="3">Protein of uncharacterized function (DUF3607)</fullName>
    </submittedName>
</protein>
<name>A0A173V3H5_9FIRM</name>
<evidence type="ECO:0000313" key="4">
    <source>
        <dbReference type="Proteomes" id="UP000095597"/>
    </source>
</evidence>
<dbReference type="InterPro" id="IPR022038">
    <property type="entry name" value="Ig-like_bact"/>
</dbReference>
<organism evidence="3 4">
    <name type="scientific">Dorea longicatena</name>
    <dbReference type="NCBI Taxonomy" id="88431"/>
    <lineage>
        <taxon>Bacteria</taxon>
        <taxon>Bacillati</taxon>
        <taxon>Bacillota</taxon>
        <taxon>Clostridia</taxon>
        <taxon>Lachnospirales</taxon>
        <taxon>Lachnospiraceae</taxon>
        <taxon>Dorea</taxon>
    </lineage>
</organism>
<dbReference type="OrthoDB" id="3193440at2"/>
<dbReference type="AlphaFoldDB" id="A0A173V3H5"/>
<dbReference type="RefSeq" id="WP_055214978.1">
    <property type="nucleotide sequence ID" value="NZ_CYXO01000018.1"/>
</dbReference>
<dbReference type="Proteomes" id="UP000095597">
    <property type="component" value="Unassembled WGS sequence"/>
</dbReference>
<proteinExistence type="predicted"/>
<feature type="compositionally biased region" description="Basic and acidic residues" evidence="1">
    <location>
        <begin position="48"/>
        <end position="161"/>
    </location>
</feature>